<dbReference type="InterPro" id="IPR008969">
    <property type="entry name" value="CarboxyPept-like_regulatory"/>
</dbReference>
<dbReference type="EMBL" id="CP002353">
    <property type="protein sequence ID" value="ADV60654.1"/>
    <property type="molecule type" value="Genomic_DNA"/>
</dbReference>
<keyword evidence="4" id="KW-1185">Reference proteome</keyword>
<feature type="compositionally biased region" description="Pro residues" evidence="1">
    <location>
        <begin position="343"/>
        <end position="357"/>
    </location>
</feature>
<dbReference type="HOGENOM" id="CLU_658526_0_0_0"/>
<dbReference type="Proteomes" id="UP000008631">
    <property type="component" value="Chromosome"/>
</dbReference>
<dbReference type="Gene3D" id="2.60.40.1120">
    <property type="entry name" value="Carboxypeptidase-like, regulatory domain"/>
    <property type="match status" value="1"/>
</dbReference>
<protein>
    <submittedName>
        <fullName evidence="3">SCP-like extracellular</fullName>
    </submittedName>
</protein>
<dbReference type="InterPro" id="IPR014044">
    <property type="entry name" value="CAP_dom"/>
</dbReference>
<evidence type="ECO:0000313" key="4">
    <source>
        <dbReference type="Proteomes" id="UP000008631"/>
    </source>
</evidence>
<dbReference type="InParanoid" id="E8R4R3"/>
<sequence>MGFDGLESRQLMTGGIQSTSFAFPASQVSHLEPTSEAQYLLELINNARINPSGAANRIQDQANDPRAHRSLRSSVNFFRVDLNSELNAIRSIRSQQPLAWNPRLSQAADSHSQDMARNRFQAHDGSDGSSPSQRLDRVGYSDRSYDVENAFAYAESIDHAHQAFLVDWGVSNRSHRANLLQPHANSSNSANEVGLGIVRTNSSGFGPLVVTQHFARRETTPYLLGVIFDDRNGDNFYNPGEGISDARVTARNTATGETTTVNAWGSGGFQMQLRPGQYEVTATIQGRIVRSRPVTISNENVKVDYRLQDLTFQSDSAPPPVSLARSAPIAPMVVTPPTVSTPAPAPAPAPTLAPAPAAPISSASEPVAQTSDTRWEASWSNRLQSTISSSANSNPTAGLWNVVLSSLRWSSWSSDRD</sequence>
<organism evidence="3 4">
    <name type="scientific">Isosphaera pallida (strain ATCC 43644 / DSM 9630 / IS1B)</name>
    <dbReference type="NCBI Taxonomy" id="575540"/>
    <lineage>
        <taxon>Bacteria</taxon>
        <taxon>Pseudomonadati</taxon>
        <taxon>Planctomycetota</taxon>
        <taxon>Planctomycetia</taxon>
        <taxon>Isosphaerales</taxon>
        <taxon>Isosphaeraceae</taxon>
        <taxon>Isosphaera</taxon>
    </lineage>
</organism>
<feature type="domain" description="SCP" evidence="2">
    <location>
        <begin position="85"/>
        <end position="214"/>
    </location>
</feature>
<feature type="region of interest" description="Disordered" evidence="1">
    <location>
        <begin position="338"/>
        <end position="376"/>
    </location>
</feature>
<dbReference type="KEGG" id="ipa:Isop_0057"/>
<dbReference type="PANTHER" id="PTHR31157">
    <property type="entry name" value="SCP DOMAIN-CONTAINING PROTEIN"/>
    <property type="match status" value="1"/>
</dbReference>
<accession>E8R4R3</accession>
<dbReference type="SUPFAM" id="SSF55797">
    <property type="entry name" value="PR-1-like"/>
    <property type="match status" value="1"/>
</dbReference>
<name>E8R4R3_ISOPI</name>
<dbReference type="CDD" id="cd05379">
    <property type="entry name" value="CAP_bacterial"/>
    <property type="match status" value="1"/>
</dbReference>
<gene>
    <name evidence="3" type="ordered locus">Isop_0057</name>
</gene>
<dbReference type="AlphaFoldDB" id="E8R4R3"/>
<reference evidence="3 4" key="2">
    <citation type="journal article" date="2011" name="Stand. Genomic Sci.">
        <title>Complete genome sequence of Isosphaera pallida type strain (IS1B).</title>
        <authorList>
            <consortium name="US DOE Joint Genome Institute (JGI-PGF)"/>
            <person name="Goker M."/>
            <person name="Cleland D."/>
            <person name="Saunders E."/>
            <person name="Lapidus A."/>
            <person name="Nolan M."/>
            <person name="Lucas S."/>
            <person name="Hammon N."/>
            <person name="Deshpande S."/>
            <person name="Cheng J.F."/>
            <person name="Tapia R."/>
            <person name="Han C."/>
            <person name="Goodwin L."/>
            <person name="Pitluck S."/>
            <person name="Liolios K."/>
            <person name="Pagani I."/>
            <person name="Ivanova N."/>
            <person name="Mavromatis K."/>
            <person name="Pati A."/>
            <person name="Chen A."/>
            <person name="Palaniappan K."/>
            <person name="Land M."/>
            <person name="Hauser L."/>
            <person name="Chang Y.J."/>
            <person name="Jeffries C.D."/>
            <person name="Detter J.C."/>
            <person name="Beck B."/>
            <person name="Woyke T."/>
            <person name="Bristow J."/>
            <person name="Eisen J.A."/>
            <person name="Markowitz V."/>
            <person name="Hugenholtz P."/>
            <person name="Kyrpides N.C."/>
            <person name="Klenk H.P."/>
        </authorList>
    </citation>
    <scope>NUCLEOTIDE SEQUENCE [LARGE SCALE GENOMIC DNA]</scope>
    <source>
        <strain evidence="4">ATCC 43644 / DSM 9630 / IS1B</strain>
    </source>
</reference>
<proteinExistence type="predicted"/>
<dbReference type="STRING" id="575540.Isop_0057"/>
<reference key="1">
    <citation type="submission" date="2010-11" db="EMBL/GenBank/DDBJ databases">
        <title>The complete sequence of chromosome of Isophaera pallida ATCC 43644.</title>
        <authorList>
            <consortium name="US DOE Joint Genome Institute (JGI-PGF)"/>
            <person name="Lucas S."/>
            <person name="Copeland A."/>
            <person name="Lapidus A."/>
            <person name="Bruce D."/>
            <person name="Goodwin L."/>
            <person name="Pitluck S."/>
            <person name="Kyrpides N."/>
            <person name="Mavromatis K."/>
            <person name="Pagani I."/>
            <person name="Ivanova N."/>
            <person name="Saunders E."/>
            <person name="Brettin T."/>
            <person name="Detter J.C."/>
            <person name="Han C."/>
            <person name="Tapia R."/>
            <person name="Land M."/>
            <person name="Hauser L."/>
            <person name="Markowitz V."/>
            <person name="Cheng J.-F."/>
            <person name="Hugenholtz P."/>
            <person name="Woyke T."/>
            <person name="Wu D."/>
            <person name="Eisen J.A."/>
        </authorList>
    </citation>
    <scope>NUCLEOTIDE SEQUENCE</scope>
    <source>
        <strain>ATCC 43644</strain>
    </source>
</reference>
<dbReference type="Gene3D" id="3.40.33.10">
    <property type="entry name" value="CAP"/>
    <property type="match status" value="1"/>
</dbReference>
<dbReference type="Pfam" id="PF00188">
    <property type="entry name" value="CAP"/>
    <property type="match status" value="1"/>
</dbReference>
<feature type="compositionally biased region" description="Low complexity" evidence="1">
    <location>
        <begin position="358"/>
        <end position="368"/>
    </location>
</feature>
<dbReference type="InterPro" id="IPR035940">
    <property type="entry name" value="CAP_sf"/>
</dbReference>
<dbReference type="eggNOG" id="COG2340">
    <property type="taxonomic scope" value="Bacteria"/>
</dbReference>
<evidence type="ECO:0000256" key="1">
    <source>
        <dbReference type="SAM" id="MobiDB-lite"/>
    </source>
</evidence>
<evidence type="ECO:0000259" key="2">
    <source>
        <dbReference type="Pfam" id="PF00188"/>
    </source>
</evidence>
<dbReference type="SUPFAM" id="SSF49464">
    <property type="entry name" value="Carboxypeptidase regulatory domain-like"/>
    <property type="match status" value="1"/>
</dbReference>
<dbReference type="PANTHER" id="PTHR31157:SF1">
    <property type="entry name" value="SCP DOMAIN-CONTAINING PROTEIN"/>
    <property type="match status" value="1"/>
</dbReference>
<evidence type="ECO:0000313" key="3">
    <source>
        <dbReference type="EMBL" id="ADV60654.1"/>
    </source>
</evidence>